<dbReference type="InterPro" id="IPR029016">
    <property type="entry name" value="GAF-like_dom_sf"/>
</dbReference>
<sequence length="572" mass="60839">MAGSEEPRVRLPQLKLDELLEELQARISAARGTQGRVHSLLEAVLSVGRELDLEQALHAIVEAAAALVDAEYAALGVIGPDGTRLSAFHTVGVSEEQIAAIGPYPEGHGILGELIRHPEPLRLGKISGHPASYGFPPGHPPMNRFLGVPIRVRDQVFGNLYLTEKRGGAEFDEEDESVLSTLAVAAGVAIDNARLYEDSRLRERWLGANAEIGHSLMSGSDRADSLGLIAERAREISASALAAVALPMEDTKSLAVEIAVGVDAEAHRGLVLSMDESLMGLAYAAAAPVTSDDVVHDPRINPEPPRFGGLGPAVAVPIGTGEGGARGVVLVAREEGRPVFLQRETEMLQGFAAQAAIAMELAERRQDAQQIALLEDRDRIARDLHDLAIQRLFATGMTLQSAGRFIEHPEASERVLRAVDDLDETIKIIRSTIFGLRAHKGTAGSGLRARVVRTVGDAAPVLGFTASVRMEGLVDTDVPADIADAVVAVLTEALTNIARHAHAGRAQVTLTTDGREVRLQVTDDGVGIAPGGRRSGLRNMAERAERLGGRLELTRPEDGGATLDWHVPLPPG</sequence>
<evidence type="ECO:0000259" key="5">
    <source>
        <dbReference type="SMART" id="SM00387"/>
    </source>
</evidence>
<evidence type="ECO:0000256" key="2">
    <source>
        <dbReference type="ARBA" id="ARBA00022777"/>
    </source>
</evidence>
<gene>
    <name evidence="6" type="ORF">JK359_33845</name>
</gene>
<dbReference type="Proteomes" id="UP000661858">
    <property type="component" value="Unassembled WGS sequence"/>
</dbReference>
<organism evidence="6 7">
    <name type="scientific">Streptomyces actinomycinicus</name>
    <dbReference type="NCBI Taxonomy" id="1695166"/>
    <lineage>
        <taxon>Bacteria</taxon>
        <taxon>Bacillati</taxon>
        <taxon>Actinomycetota</taxon>
        <taxon>Actinomycetes</taxon>
        <taxon>Kitasatosporales</taxon>
        <taxon>Streptomycetaceae</taxon>
        <taxon>Streptomyces</taxon>
    </lineage>
</organism>
<dbReference type="GO" id="GO:0016020">
    <property type="term" value="C:membrane"/>
    <property type="evidence" value="ECO:0007669"/>
    <property type="project" value="InterPro"/>
</dbReference>
<dbReference type="InterPro" id="IPR036890">
    <property type="entry name" value="HATPase_C_sf"/>
</dbReference>
<feature type="domain" description="Histidine kinase/HSP90-like ATPase" evidence="5">
    <location>
        <begin position="481"/>
        <end position="571"/>
    </location>
</feature>
<evidence type="ECO:0000256" key="1">
    <source>
        <dbReference type="ARBA" id="ARBA00022679"/>
    </source>
</evidence>
<dbReference type="GO" id="GO:0000155">
    <property type="term" value="F:phosphorelay sensor kinase activity"/>
    <property type="evidence" value="ECO:0007669"/>
    <property type="project" value="InterPro"/>
</dbReference>
<feature type="domain" description="GAF" evidence="4">
    <location>
        <begin position="221"/>
        <end position="369"/>
    </location>
</feature>
<dbReference type="Gene3D" id="3.30.450.40">
    <property type="match status" value="2"/>
</dbReference>
<keyword evidence="2 6" id="KW-0418">Kinase</keyword>
<dbReference type="Gene3D" id="1.20.5.1930">
    <property type="match status" value="1"/>
</dbReference>
<keyword evidence="7" id="KW-1185">Reference proteome</keyword>
<evidence type="ECO:0000313" key="6">
    <source>
        <dbReference type="EMBL" id="MBL1086892.1"/>
    </source>
</evidence>
<accession>A0A937JSL9</accession>
<dbReference type="SMART" id="SM00387">
    <property type="entry name" value="HATPase_c"/>
    <property type="match status" value="1"/>
</dbReference>
<dbReference type="SUPFAM" id="SSF55874">
    <property type="entry name" value="ATPase domain of HSP90 chaperone/DNA topoisomerase II/histidine kinase"/>
    <property type="match status" value="1"/>
</dbReference>
<dbReference type="Gene3D" id="3.30.565.10">
    <property type="entry name" value="Histidine kinase-like ATPase, C-terminal domain"/>
    <property type="match status" value="1"/>
</dbReference>
<protein>
    <submittedName>
        <fullName evidence="6">GAF domain-containing sensor histidine kinase</fullName>
    </submittedName>
</protein>
<dbReference type="Pfam" id="PF13185">
    <property type="entry name" value="GAF_2"/>
    <property type="match status" value="2"/>
</dbReference>
<dbReference type="PANTHER" id="PTHR24421">
    <property type="entry name" value="NITRATE/NITRITE SENSOR PROTEIN NARX-RELATED"/>
    <property type="match status" value="1"/>
</dbReference>
<dbReference type="CDD" id="cd16917">
    <property type="entry name" value="HATPase_UhpB-NarQ-NarX-like"/>
    <property type="match status" value="1"/>
</dbReference>
<reference evidence="6" key="1">
    <citation type="submission" date="2021-01" db="EMBL/GenBank/DDBJ databases">
        <title>WGS of actinomycetes isolated from Thailand.</title>
        <authorList>
            <person name="Thawai C."/>
        </authorList>
    </citation>
    <scope>NUCLEOTIDE SEQUENCE</scope>
    <source>
        <strain evidence="6">RCU-197</strain>
    </source>
</reference>
<dbReference type="Pfam" id="PF07730">
    <property type="entry name" value="HisKA_3"/>
    <property type="match status" value="1"/>
</dbReference>
<dbReference type="PANTHER" id="PTHR24421:SF56">
    <property type="entry name" value="OXYGEN SENSOR HISTIDINE KINASE RESPONSE REGULATOR DOST"/>
    <property type="match status" value="1"/>
</dbReference>
<comment type="caution">
    <text evidence="6">The sequence shown here is derived from an EMBL/GenBank/DDBJ whole genome shotgun (WGS) entry which is preliminary data.</text>
</comment>
<dbReference type="RefSeq" id="WP_201843448.1">
    <property type="nucleotide sequence ID" value="NZ_JAERRK010000026.1"/>
</dbReference>
<dbReference type="EMBL" id="JAERRK010000026">
    <property type="protein sequence ID" value="MBL1086892.1"/>
    <property type="molecule type" value="Genomic_DNA"/>
</dbReference>
<proteinExistence type="predicted"/>
<keyword evidence="3" id="KW-0902">Two-component regulatory system</keyword>
<feature type="domain" description="GAF" evidence="4">
    <location>
        <begin position="52"/>
        <end position="200"/>
    </location>
</feature>
<dbReference type="InterPro" id="IPR050482">
    <property type="entry name" value="Sensor_HK_TwoCompSys"/>
</dbReference>
<name>A0A937JSL9_9ACTN</name>
<dbReference type="AlphaFoldDB" id="A0A937JSL9"/>
<dbReference type="InterPro" id="IPR003018">
    <property type="entry name" value="GAF"/>
</dbReference>
<evidence type="ECO:0000259" key="4">
    <source>
        <dbReference type="SMART" id="SM00065"/>
    </source>
</evidence>
<dbReference type="InterPro" id="IPR011712">
    <property type="entry name" value="Sig_transdc_His_kin_sub3_dim/P"/>
</dbReference>
<dbReference type="SUPFAM" id="SSF55781">
    <property type="entry name" value="GAF domain-like"/>
    <property type="match status" value="2"/>
</dbReference>
<evidence type="ECO:0000313" key="7">
    <source>
        <dbReference type="Proteomes" id="UP000661858"/>
    </source>
</evidence>
<dbReference type="Pfam" id="PF02518">
    <property type="entry name" value="HATPase_c"/>
    <property type="match status" value="1"/>
</dbReference>
<keyword evidence="1" id="KW-0808">Transferase</keyword>
<dbReference type="GO" id="GO:0046983">
    <property type="term" value="F:protein dimerization activity"/>
    <property type="evidence" value="ECO:0007669"/>
    <property type="project" value="InterPro"/>
</dbReference>
<evidence type="ECO:0000256" key="3">
    <source>
        <dbReference type="ARBA" id="ARBA00023012"/>
    </source>
</evidence>
<dbReference type="SMART" id="SM00065">
    <property type="entry name" value="GAF"/>
    <property type="match status" value="2"/>
</dbReference>
<dbReference type="InterPro" id="IPR003594">
    <property type="entry name" value="HATPase_dom"/>
</dbReference>